<dbReference type="EMBL" id="JEMA01000296">
    <property type="protein sequence ID" value="KYF72032.1"/>
    <property type="molecule type" value="Genomic_DNA"/>
</dbReference>
<dbReference type="SUPFAM" id="SSF81340">
    <property type="entry name" value="Clc chloride channel"/>
    <property type="match status" value="1"/>
</dbReference>
<evidence type="ECO:0000259" key="13">
    <source>
        <dbReference type="PROSITE" id="PS51371"/>
    </source>
</evidence>
<keyword evidence="7" id="KW-0869">Chloride channel</keyword>
<evidence type="ECO:0000256" key="5">
    <source>
        <dbReference type="ARBA" id="ARBA00023065"/>
    </source>
</evidence>
<keyword evidence="2" id="KW-0813">Transport</keyword>
<dbReference type="CDD" id="cd00400">
    <property type="entry name" value="Voltage_gated_ClC"/>
    <property type="match status" value="1"/>
</dbReference>
<evidence type="ECO:0000256" key="12">
    <source>
        <dbReference type="SAM" id="Phobius"/>
    </source>
</evidence>
<accession>A0A150QW38</accession>
<feature type="transmembrane region" description="Helical" evidence="12">
    <location>
        <begin position="334"/>
        <end position="354"/>
    </location>
</feature>
<keyword evidence="3 12" id="KW-0812">Transmembrane</keyword>
<evidence type="ECO:0000256" key="2">
    <source>
        <dbReference type="ARBA" id="ARBA00022448"/>
    </source>
</evidence>
<feature type="transmembrane region" description="Helical" evidence="12">
    <location>
        <begin position="91"/>
        <end position="110"/>
    </location>
</feature>
<keyword evidence="4 12" id="KW-1133">Transmembrane helix</keyword>
<evidence type="ECO:0000313" key="14">
    <source>
        <dbReference type="EMBL" id="KYF72032.1"/>
    </source>
</evidence>
<proteinExistence type="predicted"/>
<feature type="transmembrane region" description="Helical" evidence="12">
    <location>
        <begin position="225"/>
        <end position="242"/>
    </location>
</feature>
<feature type="transmembrane region" description="Helical" evidence="12">
    <location>
        <begin position="189"/>
        <end position="213"/>
    </location>
</feature>
<evidence type="ECO:0000256" key="6">
    <source>
        <dbReference type="ARBA" id="ARBA00023136"/>
    </source>
</evidence>
<comment type="subcellular location">
    <subcellularLocation>
        <location evidence="1">Membrane</location>
        <topology evidence="1">Multi-pass membrane protein</topology>
    </subcellularLocation>
</comment>
<dbReference type="InterPro" id="IPR001807">
    <property type="entry name" value="ClC"/>
</dbReference>
<evidence type="ECO:0000256" key="3">
    <source>
        <dbReference type="ARBA" id="ARBA00022692"/>
    </source>
</evidence>
<keyword evidence="5" id="KW-0406">Ion transport</keyword>
<evidence type="ECO:0000256" key="8">
    <source>
        <dbReference type="ARBA" id="ARBA00023214"/>
    </source>
</evidence>
<dbReference type="InterPro" id="IPR046342">
    <property type="entry name" value="CBS_dom_sf"/>
</dbReference>
<evidence type="ECO:0000256" key="9">
    <source>
        <dbReference type="ARBA" id="ARBA00023303"/>
    </source>
</evidence>
<dbReference type="Gene3D" id="1.10.3080.10">
    <property type="entry name" value="Clc chloride channel"/>
    <property type="match status" value="1"/>
</dbReference>
<feature type="domain" description="CBS" evidence="13">
    <location>
        <begin position="479"/>
        <end position="543"/>
    </location>
</feature>
<dbReference type="SMART" id="SM00116">
    <property type="entry name" value="CBS"/>
    <property type="match status" value="2"/>
</dbReference>
<dbReference type="Pfam" id="PF00654">
    <property type="entry name" value="Voltage_CLC"/>
    <property type="match status" value="1"/>
</dbReference>
<feature type="transmembrane region" description="Helical" evidence="12">
    <location>
        <begin position="262"/>
        <end position="286"/>
    </location>
</feature>
<dbReference type="SUPFAM" id="SSF54631">
    <property type="entry name" value="CBS-domain pair"/>
    <property type="match status" value="1"/>
</dbReference>
<feature type="transmembrane region" description="Helical" evidence="12">
    <location>
        <begin position="42"/>
        <end position="59"/>
    </location>
</feature>
<name>A0A150QW38_SORCE</name>
<feature type="transmembrane region" description="Helical" evidence="12">
    <location>
        <begin position="394"/>
        <end position="419"/>
    </location>
</feature>
<evidence type="ECO:0000313" key="15">
    <source>
        <dbReference type="Proteomes" id="UP000075260"/>
    </source>
</evidence>
<dbReference type="GO" id="GO:0005254">
    <property type="term" value="F:chloride channel activity"/>
    <property type="evidence" value="ECO:0007669"/>
    <property type="project" value="UniProtKB-KW"/>
</dbReference>
<dbReference type="Proteomes" id="UP000075260">
    <property type="component" value="Unassembled WGS sequence"/>
</dbReference>
<feature type="transmembrane region" description="Helical" evidence="12">
    <location>
        <begin position="425"/>
        <end position="445"/>
    </location>
</feature>
<dbReference type="PANTHER" id="PTHR43427:SF6">
    <property type="entry name" value="CHLORIDE CHANNEL PROTEIN CLC-E"/>
    <property type="match status" value="1"/>
</dbReference>
<sequence>MSSANAPHTNTASGSLPVAPSMGPALEDLRVPAPAAAVDRRVVFVSGLAIAIAGVAFLAAELLTKLIAVITNLAFFGRLSAAPASPAEHQVGPLVLVVPIVGALVVGVMARYGSQAIRGHGIPEAMEQVLFNQSRIPPRMTLLKPLSSAIAIGTGGPFGAEGPIIATGGALGSLVGQVLRITADERKTLLAAGAAAGMSATFGSPVAAVLLAIELLLFEYRPRSVIPVALAAATAAAARLAVGETAPAFEMAAVAPSTGPALAFYIALGAVLGVAAMGATRAVYAIEEAFERLPLHWMWWPAIGAIAIGAVGYFAPQTLGVGYDNIDDILSGRLALAALVSLSVLKFVSWSIALGSGTSGGTLAPLFTIGGGLGAALGLAASSLFPWLNADARVAALVGMAAIFAGASRALLASVVFAFETTRQPMGLLPLLGGCSAAFLVSSLLMRHSIMTEKLARRGARVMAEYAADHLAQITAREAASCPAVTLAADDTVEAVRAFLVSQGKGSRHQGFPVVDGRGELIGVITTRDVLAQQAGDLPIRDLVRRPPAVVFDDSSLREAADHMITEGVGRLPVVSRQAPRKVLGILTRSDLLDAHRSRIEAGQRREQALVRRGGAPPDRRQGAASEELPS</sequence>
<feature type="domain" description="CBS" evidence="13">
    <location>
        <begin position="544"/>
        <end position="602"/>
    </location>
</feature>
<dbReference type="InterPro" id="IPR050368">
    <property type="entry name" value="ClC-type_chloride_channel"/>
</dbReference>
<dbReference type="PRINTS" id="PR00762">
    <property type="entry name" value="CLCHANNEL"/>
</dbReference>
<keyword evidence="10" id="KW-0129">CBS domain</keyword>
<dbReference type="CDD" id="cd02205">
    <property type="entry name" value="CBS_pair_SF"/>
    <property type="match status" value="1"/>
</dbReference>
<evidence type="ECO:0000256" key="7">
    <source>
        <dbReference type="ARBA" id="ARBA00023173"/>
    </source>
</evidence>
<dbReference type="PANTHER" id="PTHR43427">
    <property type="entry name" value="CHLORIDE CHANNEL PROTEIN CLC-E"/>
    <property type="match status" value="1"/>
</dbReference>
<feature type="region of interest" description="Disordered" evidence="11">
    <location>
        <begin position="603"/>
        <end position="631"/>
    </location>
</feature>
<organism evidence="14 15">
    <name type="scientific">Sorangium cellulosum</name>
    <name type="common">Polyangium cellulosum</name>
    <dbReference type="NCBI Taxonomy" id="56"/>
    <lineage>
        <taxon>Bacteria</taxon>
        <taxon>Pseudomonadati</taxon>
        <taxon>Myxococcota</taxon>
        <taxon>Polyangia</taxon>
        <taxon>Polyangiales</taxon>
        <taxon>Polyangiaceae</taxon>
        <taxon>Sorangium</taxon>
    </lineage>
</organism>
<dbReference type="Gene3D" id="3.10.580.10">
    <property type="entry name" value="CBS-domain"/>
    <property type="match status" value="2"/>
</dbReference>
<dbReference type="AlphaFoldDB" id="A0A150QW38"/>
<keyword evidence="8" id="KW-0868">Chloride</keyword>
<evidence type="ECO:0000256" key="11">
    <source>
        <dbReference type="SAM" id="MobiDB-lite"/>
    </source>
</evidence>
<dbReference type="InterPro" id="IPR000644">
    <property type="entry name" value="CBS_dom"/>
</dbReference>
<feature type="transmembrane region" description="Helical" evidence="12">
    <location>
        <begin position="366"/>
        <end position="387"/>
    </location>
</feature>
<dbReference type="RefSeq" id="WP_061606611.1">
    <property type="nucleotide sequence ID" value="NZ_JEMA01000296.1"/>
</dbReference>
<dbReference type="Pfam" id="PF00571">
    <property type="entry name" value="CBS"/>
    <property type="match status" value="2"/>
</dbReference>
<dbReference type="GO" id="GO:0034707">
    <property type="term" value="C:chloride channel complex"/>
    <property type="evidence" value="ECO:0007669"/>
    <property type="project" value="UniProtKB-KW"/>
</dbReference>
<feature type="transmembrane region" description="Helical" evidence="12">
    <location>
        <begin position="298"/>
        <end position="322"/>
    </location>
</feature>
<evidence type="ECO:0000256" key="1">
    <source>
        <dbReference type="ARBA" id="ARBA00004141"/>
    </source>
</evidence>
<comment type="caution">
    <text evidence="14">The sequence shown here is derived from an EMBL/GenBank/DDBJ whole genome shotgun (WGS) entry which is preliminary data.</text>
</comment>
<keyword evidence="6 12" id="KW-0472">Membrane</keyword>
<dbReference type="InterPro" id="IPR014743">
    <property type="entry name" value="Cl-channel_core"/>
</dbReference>
<dbReference type="OrthoDB" id="9767361at2"/>
<evidence type="ECO:0000256" key="4">
    <source>
        <dbReference type="ARBA" id="ARBA00022989"/>
    </source>
</evidence>
<reference evidence="14 15" key="1">
    <citation type="submission" date="2014-02" db="EMBL/GenBank/DDBJ databases">
        <title>The small core and large imbalanced accessory genome model reveals a collaborative survival strategy of Sorangium cellulosum strains in nature.</title>
        <authorList>
            <person name="Han K."/>
            <person name="Peng R."/>
            <person name="Blom J."/>
            <person name="Li Y.-Z."/>
        </authorList>
    </citation>
    <scope>NUCLEOTIDE SEQUENCE [LARGE SCALE GENOMIC DNA]</scope>
    <source>
        <strain evidence="14 15">So0008-312</strain>
    </source>
</reference>
<protein>
    <submittedName>
        <fullName evidence="14">Chloride channel protein</fullName>
    </submittedName>
</protein>
<keyword evidence="9" id="KW-0407">Ion channel</keyword>
<dbReference type="PROSITE" id="PS51371">
    <property type="entry name" value="CBS"/>
    <property type="match status" value="2"/>
</dbReference>
<evidence type="ECO:0000256" key="10">
    <source>
        <dbReference type="PROSITE-ProRule" id="PRU00703"/>
    </source>
</evidence>
<gene>
    <name evidence="14" type="ORF">BE15_11660</name>
</gene>